<name>A0A1U9QRV0_STRNV</name>
<accession>A0A1U9QRV0</accession>
<organism evidence="2 3">
    <name type="scientific">Streptomyces niveus</name>
    <name type="common">Streptomyces spheroides</name>
    <dbReference type="NCBI Taxonomy" id="193462"/>
    <lineage>
        <taxon>Bacteria</taxon>
        <taxon>Bacillati</taxon>
        <taxon>Actinomycetota</taxon>
        <taxon>Actinomycetes</taxon>
        <taxon>Kitasatosporales</taxon>
        <taxon>Streptomycetaceae</taxon>
        <taxon>Streptomyces</taxon>
    </lineage>
</organism>
<evidence type="ECO:0000313" key="2">
    <source>
        <dbReference type="EMBL" id="AQU66972.1"/>
    </source>
</evidence>
<dbReference type="KEGG" id="snw:BBN63_12720"/>
<dbReference type="InterPro" id="IPR036689">
    <property type="entry name" value="ESAT-6-like_sf"/>
</dbReference>
<dbReference type="OrthoDB" id="4168456at2"/>
<evidence type="ECO:0000313" key="3">
    <source>
        <dbReference type="Proteomes" id="UP000189677"/>
    </source>
</evidence>
<dbReference type="AlphaFoldDB" id="A0A1U9QRV0"/>
<dbReference type="SUPFAM" id="SSF140453">
    <property type="entry name" value="EsxAB dimer-like"/>
    <property type="match status" value="1"/>
</dbReference>
<dbReference type="RefSeq" id="WP_078075519.1">
    <property type="nucleotide sequence ID" value="NZ_CP018047.1"/>
</dbReference>
<gene>
    <name evidence="2" type="ORF">BBN63_12720</name>
</gene>
<keyword evidence="3" id="KW-1185">Reference proteome</keyword>
<sequence length="138" mass="14320">MSTEPSSDAQLPDLPLPPGARGPLEPLPLGVPAPGFGDRLVIAEGVLIKAAGVADEVLDAFHGPAGSVREPAAKAAGELAGWESAAALRTSLKNWENQARTAEGWLARISESLRASSHAYTGTEQGIEQQFSALRGLK</sequence>
<evidence type="ECO:0008006" key="4">
    <source>
        <dbReference type="Google" id="ProtNLM"/>
    </source>
</evidence>
<dbReference type="EMBL" id="CP018047">
    <property type="protein sequence ID" value="AQU66972.1"/>
    <property type="molecule type" value="Genomic_DNA"/>
</dbReference>
<feature type="region of interest" description="Disordered" evidence="1">
    <location>
        <begin position="1"/>
        <end position="29"/>
    </location>
</feature>
<feature type="compositionally biased region" description="Pro residues" evidence="1">
    <location>
        <begin position="14"/>
        <end position="29"/>
    </location>
</feature>
<dbReference type="Proteomes" id="UP000189677">
    <property type="component" value="Chromosome"/>
</dbReference>
<reference evidence="2 3" key="1">
    <citation type="submission" date="2016-11" db="EMBL/GenBank/DDBJ databases">
        <title>Complete genome sequence of Streptomyces niveus SCSIO 3406.</title>
        <authorList>
            <person name="Zhu Q."/>
            <person name="Cheng W."/>
            <person name="Song Y."/>
            <person name="Li Q."/>
            <person name="Ju J."/>
        </authorList>
    </citation>
    <scope>NUCLEOTIDE SEQUENCE [LARGE SCALE GENOMIC DNA]</scope>
    <source>
        <strain evidence="2 3">SCSIO 3406</strain>
    </source>
</reference>
<evidence type="ECO:0000256" key="1">
    <source>
        <dbReference type="SAM" id="MobiDB-lite"/>
    </source>
</evidence>
<proteinExistence type="predicted"/>
<protein>
    <recommendedName>
        <fullName evidence="4">ESX-1 secretion-associated protein</fullName>
    </recommendedName>
</protein>